<name>A0A4Q9N258_9APHY</name>
<dbReference type="Proteomes" id="UP000292957">
    <property type="component" value="Unassembled WGS sequence"/>
</dbReference>
<dbReference type="OrthoDB" id="3223825at2759"/>
<organism evidence="1">
    <name type="scientific">Dichomitus squalens</name>
    <dbReference type="NCBI Taxonomy" id="114155"/>
    <lineage>
        <taxon>Eukaryota</taxon>
        <taxon>Fungi</taxon>
        <taxon>Dikarya</taxon>
        <taxon>Basidiomycota</taxon>
        <taxon>Agaricomycotina</taxon>
        <taxon>Agaricomycetes</taxon>
        <taxon>Polyporales</taxon>
        <taxon>Polyporaceae</taxon>
        <taxon>Dichomitus</taxon>
    </lineage>
</organism>
<reference evidence="1" key="1">
    <citation type="submission" date="2019-01" db="EMBL/GenBank/DDBJ databases">
        <title>Draft genome sequences of three monokaryotic isolates of the white-rot basidiomycete fungus Dichomitus squalens.</title>
        <authorList>
            <consortium name="DOE Joint Genome Institute"/>
            <person name="Lopez S.C."/>
            <person name="Andreopoulos B."/>
            <person name="Pangilinan J."/>
            <person name="Lipzen A."/>
            <person name="Riley R."/>
            <person name="Ahrendt S."/>
            <person name="Ng V."/>
            <person name="Barry K."/>
            <person name="Daum C."/>
            <person name="Grigoriev I.V."/>
            <person name="Hilden K.S."/>
            <person name="Makela M.R."/>
            <person name="de Vries R.P."/>
        </authorList>
    </citation>
    <scope>NUCLEOTIDE SEQUENCE [LARGE SCALE GENOMIC DNA]</scope>
    <source>
        <strain evidence="1">OM18370.1</strain>
    </source>
</reference>
<evidence type="ECO:0000313" key="1">
    <source>
        <dbReference type="EMBL" id="TBU33282.1"/>
    </source>
</evidence>
<sequence length="309" mass="34342">METFDPKGNSKAADDGFFMERVEMLYEQGLVDLSAFAEREHRPFEEVRRCMAELHCKFLFDVTRPQAGEMKDRKELVHRVLKSVSQELESLETLTGTQSFFVVVNPHDQDDQGFLGGTVVGREFWRGHRGCGTPGAEAFKTHCLRVVPQLTTAALGETTRPTVSSATSRKKGPARELKTELYAGVRDALRAVSGVRNAEMKWTNHSKLSAYGVRLNGWPDGVPAQNPSTLSVAQNKLLLDLLHEGKLYFSRLEGRPIPDTNAGEDEKLSERDEDAMFEDSIDYTWGSGEAKGNSGESLYMVSTVFVACA</sequence>
<dbReference type="EMBL" id="ML143391">
    <property type="protein sequence ID" value="TBU33282.1"/>
    <property type="molecule type" value="Genomic_DNA"/>
</dbReference>
<proteinExistence type="predicted"/>
<accession>A0A4Q9N258</accession>
<dbReference type="AlphaFoldDB" id="A0A4Q9N258"/>
<gene>
    <name evidence="1" type="ORF">BD311DRAFT_652387</name>
</gene>
<protein>
    <submittedName>
        <fullName evidence="1">Uncharacterized protein</fullName>
    </submittedName>
</protein>